<dbReference type="Gene3D" id="3.30.1870.10">
    <property type="entry name" value="EreA-like, domain 2"/>
    <property type="match status" value="1"/>
</dbReference>
<dbReference type="CDD" id="cd14728">
    <property type="entry name" value="Ere-like"/>
    <property type="match status" value="1"/>
</dbReference>
<dbReference type="PANTHER" id="PTHR31299">
    <property type="entry name" value="ESTERASE, PUTATIVE (AFU_ORTHOLOGUE AFUA_1G05850)-RELATED"/>
    <property type="match status" value="1"/>
</dbReference>
<dbReference type="SUPFAM" id="SSF159501">
    <property type="entry name" value="EreA/ChaN-like"/>
    <property type="match status" value="1"/>
</dbReference>
<evidence type="ECO:0000256" key="1">
    <source>
        <dbReference type="SAM" id="SignalP"/>
    </source>
</evidence>
<keyword evidence="3" id="KW-1185">Reference proteome</keyword>
<sequence>MIKKNVCVLLIIIMAASSVACSKVDITEKWYKENVNEIKSLDSKDYSDLEFLKDLLKDKKIVSLGENFHSVGDYRTIKTRLIKYLHEELGFDAVGFESGLGESAMVMNSEDLSSKDMMKYSILPVWHSKETLELFDYIKEQKDTDNPMELFGFDMQFTSMYFIEYMAQWLEKVDEKVGEDYYNLDIGFLQDYYALVNKYAFETGHAEEYQQLIDNYKSKYDEMVKYIKDNRSKLEAVYPDNTSLVDSALRTIENRINIVKMMMADNVEGYAFRDVIMADNVKWYMTANPDKKIIIWGHNDHIAKNTSQMLALDNDEWINSFESMGELLNKEYGKDMYVIGLYMQGGKASAITTQQVFDIPNVPDGSLEEIIGRSGYETSFVDFSSHEKQDESNEWMFTELYASEDGLTDEVVRSNVQKFVPRDQYDGIILLDRVYPPSTYKVFE</sequence>
<keyword evidence="2" id="KW-0378">Hydrolase</keyword>
<dbReference type="GO" id="GO:0046677">
    <property type="term" value="P:response to antibiotic"/>
    <property type="evidence" value="ECO:0007669"/>
    <property type="project" value="InterPro"/>
</dbReference>
<protein>
    <submittedName>
        <fullName evidence="2">Hydrolase YbfO</fullName>
    </submittedName>
</protein>
<dbReference type="EMBL" id="BRLB01000001">
    <property type="protein sequence ID" value="GKX28303.1"/>
    <property type="molecule type" value="Genomic_DNA"/>
</dbReference>
<dbReference type="Gene3D" id="3.40.1660.10">
    <property type="entry name" value="EreA-like (biosynthetic domain)"/>
    <property type="match status" value="1"/>
</dbReference>
<dbReference type="InterPro" id="IPR052036">
    <property type="entry name" value="Hydrolase/PRTase-associated"/>
</dbReference>
<accession>A0A9W5YBN0</accession>
<gene>
    <name evidence="2" type="primary">ybfO_1</name>
    <name evidence="2" type="ORF">SH1V18_07830</name>
</gene>
<evidence type="ECO:0000313" key="3">
    <source>
        <dbReference type="Proteomes" id="UP001144256"/>
    </source>
</evidence>
<proteinExistence type="predicted"/>
<dbReference type="PROSITE" id="PS51257">
    <property type="entry name" value="PROKAR_LIPOPROTEIN"/>
    <property type="match status" value="1"/>
</dbReference>
<name>A0A9W5YBN0_9FIRM</name>
<dbReference type="GO" id="GO:0016787">
    <property type="term" value="F:hydrolase activity"/>
    <property type="evidence" value="ECO:0007669"/>
    <property type="project" value="UniProtKB-KW"/>
</dbReference>
<dbReference type="Pfam" id="PF05139">
    <property type="entry name" value="Erythro_esteras"/>
    <property type="match status" value="1"/>
</dbReference>
<comment type="caution">
    <text evidence="2">The sequence shown here is derived from an EMBL/GenBank/DDBJ whole genome shotgun (WGS) entry which is preliminary data.</text>
</comment>
<dbReference type="RefSeq" id="WP_281812447.1">
    <property type="nucleotide sequence ID" value="NZ_BRLB01000001.1"/>
</dbReference>
<feature type="signal peptide" evidence="1">
    <location>
        <begin position="1"/>
        <end position="20"/>
    </location>
</feature>
<evidence type="ECO:0000313" key="2">
    <source>
        <dbReference type="EMBL" id="GKX28303.1"/>
    </source>
</evidence>
<reference evidence="2" key="1">
    <citation type="submission" date="2022-06" db="EMBL/GenBank/DDBJ databases">
        <title>Vallitalea longa sp. nov., an anaerobic bacterium isolated from marine sediment.</title>
        <authorList>
            <person name="Hirano S."/>
            <person name="Terahara T."/>
            <person name="Mori K."/>
            <person name="Hamada M."/>
            <person name="Matsumoto R."/>
            <person name="Kobayashi T."/>
        </authorList>
    </citation>
    <scope>NUCLEOTIDE SEQUENCE</scope>
    <source>
        <strain evidence="2">SH18-1</strain>
    </source>
</reference>
<keyword evidence="1" id="KW-0732">Signal</keyword>
<dbReference type="InterPro" id="IPR007815">
    <property type="entry name" value="Emycin_Estase"/>
</dbReference>
<organism evidence="2 3">
    <name type="scientific">Vallitalea longa</name>
    <dbReference type="NCBI Taxonomy" id="2936439"/>
    <lineage>
        <taxon>Bacteria</taxon>
        <taxon>Bacillati</taxon>
        <taxon>Bacillota</taxon>
        <taxon>Clostridia</taxon>
        <taxon>Lachnospirales</taxon>
        <taxon>Vallitaleaceae</taxon>
        <taxon>Vallitalea</taxon>
    </lineage>
</organism>
<dbReference type="Proteomes" id="UP001144256">
    <property type="component" value="Unassembled WGS sequence"/>
</dbReference>
<dbReference type="Gene3D" id="1.20.1440.30">
    <property type="entry name" value="Biosynthetic Protein domain"/>
    <property type="match status" value="1"/>
</dbReference>
<dbReference type="PANTHER" id="PTHR31299:SF0">
    <property type="entry name" value="ESTERASE, PUTATIVE (AFU_ORTHOLOGUE AFUA_1G05850)-RELATED"/>
    <property type="match status" value="1"/>
</dbReference>
<dbReference type="AlphaFoldDB" id="A0A9W5YBN0"/>
<feature type="chain" id="PRO_5040799581" evidence="1">
    <location>
        <begin position="21"/>
        <end position="444"/>
    </location>
</feature>